<feature type="compositionally biased region" description="Polar residues" evidence="3">
    <location>
        <begin position="203"/>
        <end position="214"/>
    </location>
</feature>
<reference evidence="6" key="2">
    <citation type="submission" date="2020-11" db="EMBL/GenBank/DDBJ databases">
        <authorList>
            <person name="McCartney M.A."/>
            <person name="Auch B."/>
            <person name="Kono T."/>
            <person name="Mallez S."/>
            <person name="Becker A."/>
            <person name="Gohl D.M."/>
            <person name="Silverstein K.A.T."/>
            <person name="Koren S."/>
            <person name="Bechman K.B."/>
            <person name="Herman A."/>
            <person name="Abrahante J.E."/>
            <person name="Garbe J."/>
        </authorList>
    </citation>
    <scope>NUCLEOTIDE SEQUENCE</scope>
    <source>
        <strain evidence="6">Duluth1</strain>
        <tissue evidence="6">Whole animal</tissue>
    </source>
</reference>
<dbReference type="PRINTS" id="PR00401">
    <property type="entry name" value="SH2DOMAIN"/>
</dbReference>
<dbReference type="Gene3D" id="3.30.505.10">
    <property type="entry name" value="SH2 domain"/>
    <property type="match status" value="1"/>
</dbReference>
<dbReference type="PROSITE" id="PS50001">
    <property type="entry name" value="SH2"/>
    <property type="match status" value="1"/>
</dbReference>
<dbReference type="SMART" id="SM00233">
    <property type="entry name" value="PH"/>
    <property type="match status" value="1"/>
</dbReference>
<dbReference type="EMBL" id="JAIWYP010000008">
    <property type="protein sequence ID" value="KAH3787331.1"/>
    <property type="molecule type" value="Genomic_DNA"/>
</dbReference>
<dbReference type="AlphaFoldDB" id="A0A9D4EZP8"/>
<dbReference type="InterPro" id="IPR036860">
    <property type="entry name" value="SH2_dom_sf"/>
</dbReference>
<dbReference type="PANTHER" id="PTHR15126">
    <property type="entry name" value="SH3-BINDING"/>
    <property type="match status" value="1"/>
</dbReference>
<dbReference type="SUPFAM" id="SSF55550">
    <property type="entry name" value="SH2 domain"/>
    <property type="match status" value="1"/>
</dbReference>
<dbReference type="GO" id="GO:0007165">
    <property type="term" value="P:signal transduction"/>
    <property type="evidence" value="ECO:0007669"/>
    <property type="project" value="InterPro"/>
</dbReference>
<dbReference type="PROSITE" id="PS50003">
    <property type="entry name" value="PH_DOMAIN"/>
    <property type="match status" value="1"/>
</dbReference>
<keyword evidence="1 2" id="KW-0727">SH2 domain</keyword>
<comment type="caution">
    <text evidence="6">The sequence shown here is derived from an EMBL/GenBank/DDBJ whole genome shotgun (WGS) entry which is preliminary data.</text>
</comment>
<dbReference type="OrthoDB" id="6116659at2759"/>
<accession>A0A9D4EZP8</accession>
<evidence type="ECO:0000256" key="2">
    <source>
        <dbReference type="PROSITE-ProRule" id="PRU00191"/>
    </source>
</evidence>
<dbReference type="GO" id="GO:0017124">
    <property type="term" value="F:SH3 domain binding"/>
    <property type="evidence" value="ECO:0007669"/>
    <property type="project" value="TreeGrafter"/>
</dbReference>
<organism evidence="6 7">
    <name type="scientific">Dreissena polymorpha</name>
    <name type="common">Zebra mussel</name>
    <name type="synonym">Mytilus polymorpha</name>
    <dbReference type="NCBI Taxonomy" id="45954"/>
    <lineage>
        <taxon>Eukaryota</taxon>
        <taxon>Metazoa</taxon>
        <taxon>Spiralia</taxon>
        <taxon>Lophotrochozoa</taxon>
        <taxon>Mollusca</taxon>
        <taxon>Bivalvia</taxon>
        <taxon>Autobranchia</taxon>
        <taxon>Heteroconchia</taxon>
        <taxon>Euheterodonta</taxon>
        <taxon>Imparidentia</taxon>
        <taxon>Neoheterodontei</taxon>
        <taxon>Myida</taxon>
        <taxon>Dreissenoidea</taxon>
        <taxon>Dreissenidae</taxon>
        <taxon>Dreissena</taxon>
    </lineage>
</organism>
<evidence type="ECO:0000259" key="4">
    <source>
        <dbReference type="PROSITE" id="PS50001"/>
    </source>
</evidence>
<dbReference type="PANTHER" id="PTHR15126:SF4">
    <property type="entry name" value="SH3 DOMAIN-BINDING PROTEIN 2"/>
    <property type="match status" value="1"/>
</dbReference>
<dbReference type="Pfam" id="PF00017">
    <property type="entry name" value="SH2"/>
    <property type="match status" value="1"/>
</dbReference>
<dbReference type="SUPFAM" id="SSF50729">
    <property type="entry name" value="PH domain-like"/>
    <property type="match status" value="1"/>
</dbReference>
<evidence type="ECO:0000259" key="5">
    <source>
        <dbReference type="PROSITE" id="PS50003"/>
    </source>
</evidence>
<feature type="domain" description="SH2" evidence="4">
    <location>
        <begin position="244"/>
        <end position="333"/>
    </location>
</feature>
<protein>
    <submittedName>
        <fullName evidence="6">Uncharacterized protein</fullName>
    </submittedName>
</protein>
<evidence type="ECO:0000256" key="1">
    <source>
        <dbReference type="ARBA" id="ARBA00022999"/>
    </source>
</evidence>
<feature type="domain" description="PH" evidence="5">
    <location>
        <begin position="26"/>
        <end position="132"/>
    </location>
</feature>
<keyword evidence="7" id="KW-1185">Reference proteome</keyword>
<dbReference type="CDD" id="cd00173">
    <property type="entry name" value="SH2"/>
    <property type="match status" value="1"/>
</dbReference>
<dbReference type="Pfam" id="PF00169">
    <property type="entry name" value="PH"/>
    <property type="match status" value="1"/>
</dbReference>
<dbReference type="SMART" id="SM00252">
    <property type="entry name" value="SH2"/>
    <property type="match status" value="1"/>
</dbReference>
<dbReference type="Proteomes" id="UP000828390">
    <property type="component" value="Unassembled WGS sequence"/>
</dbReference>
<feature type="compositionally biased region" description="Acidic residues" evidence="3">
    <location>
        <begin position="182"/>
        <end position="193"/>
    </location>
</feature>
<evidence type="ECO:0000313" key="7">
    <source>
        <dbReference type="Proteomes" id="UP000828390"/>
    </source>
</evidence>
<reference evidence="6" key="1">
    <citation type="journal article" date="2019" name="bioRxiv">
        <title>The Genome of the Zebra Mussel, Dreissena polymorpha: A Resource for Invasive Species Research.</title>
        <authorList>
            <person name="McCartney M.A."/>
            <person name="Auch B."/>
            <person name="Kono T."/>
            <person name="Mallez S."/>
            <person name="Zhang Y."/>
            <person name="Obille A."/>
            <person name="Becker A."/>
            <person name="Abrahante J.E."/>
            <person name="Garbe J."/>
            <person name="Badalamenti J.P."/>
            <person name="Herman A."/>
            <person name="Mangelson H."/>
            <person name="Liachko I."/>
            <person name="Sullivan S."/>
            <person name="Sone E.D."/>
            <person name="Koren S."/>
            <person name="Silverstein K.A.T."/>
            <person name="Beckman K.B."/>
            <person name="Gohl D.M."/>
        </authorList>
    </citation>
    <scope>NUCLEOTIDE SEQUENCE</scope>
    <source>
        <strain evidence="6">Duluth1</strain>
        <tissue evidence="6">Whole animal</tissue>
    </source>
</reference>
<dbReference type="Gene3D" id="2.30.29.30">
    <property type="entry name" value="Pleckstrin-homology domain (PH domain)/Phosphotyrosine-binding domain (PTB)"/>
    <property type="match status" value="1"/>
</dbReference>
<dbReference type="InterPro" id="IPR001849">
    <property type="entry name" value="PH_domain"/>
</dbReference>
<feature type="region of interest" description="Disordered" evidence="3">
    <location>
        <begin position="164"/>
        <end position="227"/>
    </location>
</feature>
<dbReference type="InterPro" id="IPR000980">
    <property type="entry name" value="SH2"/>
</dbReference>
<sequence length="347" mass="40100">MTARHSEVLSNPHVSIGAQELLQVEKFTKFGFLRKQGWWERLIKFILWRHKFVVLSRGCLYVYSNELAGRPQQSINLNQYKRCERHQQVEGRMQYMFKLVPEMTQTDHVVYFACVTDDNRMEWMLAVKNEMLRAHKFSDEQIARHKQGFGDEGDYAYIEKEVSMDTIPTPDPKDNAPLPADTNDDEYSEIEDPNELRGPYKSSLASTLPSNTSPKVDGLHEPNAIKTLPPKKPIKKVVISRSCFMYEGTSREEVEKLLLAMPEGTFLVRRSRNDNKEVVSVNIENSLKEFKIHQHDDGLTLDNSQKFSTVEDLIQYYLEHNLPNKTVRLGRPFAQSTQPGASYVNTK</sequence>
<dbReference type="InterPro" id="IPR035848">
    <property type="entry name" value="SH3BP2"/>
</dbReference>
<name>A0A9D4EZP8_DREPO</name>
<gene>
    <name evidence="6" type="ORF">DPMN_165453</name>
</gene>
<proteinExistence type="predicted"/>
<evidence type="ECO:0000313" key="6">
    <source>
        <dbReference type="EMBL" id="KAH3787331.1"/>
    </source>
</evidence>
<evidence type="ECO:0000256" key="3">
    <source>
        <dbReference type="SAM" id="MobiDB-lite"/>
    </source>
</evidence>
<dbReference type="InterPro" id="IPR011993">
    <property type="entry name" value="PH-like_dom_sf"/>
</dbReference>